<dbReference type="PANTHER" id="PTHR35867">
    <property type="entry name" value="PROTEIN RSEC"/>
    <property type="match status" value="1"/>
</dbReference>
<dbReference type="EMBL" id="SLWY01000014">
    <property type="protein sequence ID" value="TCO80431.1"/>
    <property type="molecule type" value="Genomic_DNA"/>
</dbReference>
<dbReference type="RefSeq" id="WP_132543534.1">
    <property type="nucleotide sequence ID" value="NZ_SLWY01000014.1"/>
</dbReference>
<protein>
    <submittedName>
        <fullName evidence="2">RseC/MucC-like positive regulator of sigma(E)</fullName>
    </submittedName>
</protein>
<feature type="transmembrane region" description="Helical" evidence="1">
    <location>
        <begin position="80"/>
        <end position="101"/>
    </location>
</feature>
<keyword evidence="1" id="KW-1133">Transmembrane helix</keyword>
<evidence type="ECO:0000313" key="3">
    <source>
        <dbReference type="Proteomes" id="UP000295765"/>
    </source>
</evidence>
<keyword evidence="1" id="KW-0472">Membrane</keyword>
<gene>
    <name evidence="2" type="ORF">EV699_11475</name>
</gene>
<dbReference type="OrthoDB" id="9795854at2"/>
<accession>A0A4R2L0A4</accession>
<evidence type="ECO:0000256" key="1">
    <source>
        <dbReference type="SAM" id="Phobius"/>
    </source>
</evidence>
<evidence type="ECO:0000313" key="2">
    <source>
        <dbReference type="EMBL" id="TCO80431.1"/>
    </source>
</evidence>
<dbReference type="InterPro" id="IPR007359">
    <property type="entry name" value="SigmaE_reg_RseC_MucC"/>
</dbReference>
<reference evidence="2 3" key="1">
    <citation type="submission" date="2019-03" db="EMBL/GenBank/DDBJ databases">
        <title>Genomic Encyclopedia of Type Strains, Phase IV (KMG-IV): sequencing the most valuable type-strain genomes for metagenomic binning, comparative biology and taxonomic classification.</title>
        <authorList>
            <person name="Goeker M."/>
        </authorList>
    </citation>
    <scope>NUCLEOTIDE SEQUENCE [LARGE SCALE GENOMIC DNA]</scope>
    <source>
        <strain evidence="2 3">DSM 25287</strain>
    </source>
</reference>
<organism evidence="2 3">
    <name type="scientific">Plasticicumulans lactativorans</name>
    <dbReference type="NCBI Taxonomy" id="1133106"/>
    <lineage>
        <taxon>Bacteria</taxon>
        <taxon>Pseudomonadati</taxon>
        <taxon>Pseudomonadota</taxon>
        <taxon>Gammaproteobacteria</taxon>
        <taxon>Candidatus Competibacteraceae</taxon>
        <taxon>Plasticicumulans</taxon>
    </lineage>
</organism>
<keyword evidence="1" id="KW-0812">Transmembrane</keyword>
<dbReference type="PANTHER" id="PTHR35867:SF1">
    <property type="entry name" value="PROTEIN RSEC"/>
    <property type="match status" value="1"/>
</dbReference>
<name>A0A4R2L0A4_9GAMM</name>
<comment type="caution">
    <text evidence="2">The sequence shown here is derived from an EMBL/GenBank/DDBJ whole genome shotgun (WGS) entry which is preliminary data.</text>
</comment>
<dbReference type="Proteomes" id="UP000295765">
    <property type="component" value="Unassembled WGS sequence"/>
</dbReference>
<dbReference type="InterPro" id="IPR026268">
    <property type="entry name" value="RseC"/>
</dbReference>
<dbReference type="Pfam" id="PF04246">
    <property type="entry name" value="RseC_MucC"/>
    <property type="match status" value="1"/>
</dbReference>
<sequence>MIVERGTVIGPAGAGRVWVETRRRGVCGACEARSGCGIHLLGEAGGGRRNRVAVLAEAGCEPGEVVELGLREHALLLGSAMVYLVPLCGLFAGAVLALAAFGPAAEGAALVGGLLGLALGLAHTRRFARRIARDPRFQPVILRHAGVAASRDRRD</sequence>
<dbReference type="PIRSF" id="PIRSF004923">
    <property type="entry name" value="RseC"/>
    <property type="match status" value="1"/>
</dbReference>
<feature type="transmembrane region" description="Helical" evidence="1">
    <location>
        <begin position="107"/>
        <end position="124"/>
    </location>
</feature>
<keyword evidence="3" id="KW-1185">Reference proteome</keyword>
<proteinExistence type="predicted"/>
<dbReference type="AlphaFoldDB" id="A0A4R2L0A4"/>